<dbReference type="OrthoDB" id="120562at2759"/>
<dbReference type="Proteomes" id="UP000794436">
    <property type="component" value="Unassembled WGS sequence"/>
</dbReference>
<proteinExistence type="predicted"/>
<protein>
    <submittedName>
        <fullName evidence="1">Uncharacterized protein</fullName>
    </submittedName>
</protein>
<sequence>MGNQRSRFLELEAERARRRKARSTLREEDAWRMATAWKHDLQNGFVQLGMSHTHDMTSIVKSYEWVEFDFASIDPRDKLSTRKVRHLVSAMHAASVTWVLLSCCDGFSGKENPVFWKRVFCQYGRGREAPRGQEITDAVRFFTHEIFPRFRLKLTTAVRVQDIEALCRTIRQPLGDSREGATLKSTADLLAPYLVPERLNREIEVSMVLAHTSPLASAPIYEAIRHNISIRPRRRSDLSPDLVQMRVQEVALGHMELRTRDDIDAMMTILKVDSVYLPQVSCMIDPRLVRHDPARFLLQACGFDGPSSISDLTITCTSTTDRLIGAVCSILPHTACIQTLRLRFTSVSGAMAKTTWSDHLWHWLKYALLHPNAGRSSWRELSLIGLPFSNNDTDLLERLCEENDESHRCRYRQVRLRAGTFIREHPEARASQLHRLQMDTLFDLCHWMMQDKKTYVQGWVCVVLPGFGYGWADHDSIIDVQDESPSPSKSHLTGISWLRAWNHTEGDDFAVIIKLLELCGRRLEFLEATTLQSATADQVHSMLKAAPALRSLRIRHDGSFWNNAKFECDKNRRSMSLREVSLYSYGQHGTLPSQEALNGPLSRVTALQITGTSHPSTPVETEREMLSALLDRNPRLQYLHWADHDTRRMDYLVARRMTQRAVGTLDTEKAMTIQALSVTSRVAFLSVLRYYTDQGIIDDRWDSPVLGVIFEFAASYIPREIWIDRVAAHAVRRP</sequence>
<reference evidence="1" key="1">
    <citation type="submission" date="2019-03" db="EMBL/GenBank/DDBJ databases">
        <title>Long read genome sequence of the mycoparasitic Pythium oligandrum ATCC 38472 isolated from sugarbeet rhizosphere.</title>
        <authorList>
            <person name="Gaulin E."/>
        </authorList>
    </citation>
    <scope>NUCLEOTIDE SEQUENCE</scope>
    <source>
        <strain evidence="1">ATCC 38472_TT</strain>
    </source>
</reference>
<dbReference type="AlphaFoldDB" id="A0A8K1FM93"/>
<organism evidence="1 2">
    <name type="scientific">Pythium oligandrum</name>
    <name type="common">Mycoparasitic fungus</name>
    <dbReference type="NCBI Taxonomy" id="41045"/>
    <lineage>
        <taxon>Eukaryota</taxon>
        <taxon>Sar</taxon>
        <taxon>Stramenopiles</taxon>
        <taxon>Oomycota</taxon>
        <taxon>Peronosporomycetes</taxon>
        <taxon>Pythiales</taxon>
        <taxon>Pythiaceae</taxon>
        <taxon>Pythium</taxon>
    </lineage>
</organism>
<comment type="caution">
    <text evidence="1">The sequence shown here is derived from an EMBL/GenBank/DDBJ whole genome shotgun (WGS) entry which is preliminary data.</text>
</comment>
<keyword evidence="2" id="KW-1185">Reference proteome</keyword>
<accession>A0A8K1FM93</accession>
<evidence type="ECO:0000313" key="2">
    <source>
        <dbReference type="Proteomes" id="UP000794436"/>
    </source>
</evidence>
<dbReference type="EMBL" id="SPLM01000001">
    <property type="protein sequence ID" value="TMW69105.1"/>
    <property type="molecule type" value="Genomic_DNA"/>
</dbReference>
<name>A0A8K1FM93_PYTOL</name>
<gene>
    <name evidence="1" type="ORF">Poli38472_001261</name>
</gene>
<evidence type="ECO:0000313" key="1">
    <source>
        <dbReference type="EMBL" id="TMW69105.1"/>
    </source>
</evidence>